<dbReference type="InterPro" id="IPR018060">
    <property type="entry name" value="HTH_AraC"/>
</dbReference>
<evidence type="ECO:0000256" key="3">
    <source>
        <dbReference type="ARBA" id="ARBA00023163"/>
    </source>
</evidence>
<dbReference type="PROSITE" id="PS00041">
    <property type="entry name" value="HTH_ARAC_FAMILY_1"/>
    <property type="match status" value="1"/>
</dbReference>
<keyword evidence="3" id="KW-0804">Transcription</keyword>
<sequence length="294" mass="34405">MDALPKKTAVQKTRIPETNIFFVRELHDKHFDATWHAHMEYQLFLVLAGTGTKFIGNTVKPFDSGDLTFLGPNIPHLWRSDECYFDPYSEKNSRGLVIYFNATALAPLIDKEEFMQLKMLLEKVRRGMELYGKTAQITIKLMTELVHLHGLESIIQFFSILDLLSKSKEYRLLHDDTVYYQLKDVETSRINTVYNYAARHFRHKITLEEVASLLNMTPTSFSRYFTMKTSKSFSYFLTELRIRHACKLLATEEVKSIAQICYESGFNTFSNFNKQFRTFVGMTPTEYRQKFLTL</sequence>
<gene>
    <name evidence="5" type="ORF">SAMN05421740_101595</name>
</gene>
<keyword evidence="6" id="KW-1185">Reference proteome</keyword>
<dbReference type="InterPro" id="IPR011051">
    <property type="entry name" value="RmlC_Cupin_sf"/>
</dbReference>
<feature type="domain" description="HTH araC/xylS-type" evidence="4">
    <location>
        <begin position="191"/>
        <end position="290"/>
    </location>
</feature>
<dbReference type="InterPro" id="IPR014710">
    <property type="entry name" value="RmlC-like_jellyroll"/>
</dbReference>
<dbReference type="InterPro" id="IPR003313">
    <property type="entry name" value="AraC-bd"/>
</dbReference>
<dbReference type="Gene3D" id="2.60.120.10">
    <property type="entry name" value="Jelly Rolls"/>
    <property type="match status" value="1"/>
</dbReference>
<dbReference type="InterPro" id="IPR020449">
    <property type="entry name" value="Tscrpt_reg_AraC-type_HTH"/>
</dbReference>
<accession>A0A1H7GBN8</accession>
<dbReference type="SUPFAM" id="SSF46689">
    <property type="entry name" value="Homeodomain-like"/>
    <property type="match status" value="2"/>
</dbReference>
<dbReference type="Pfam" id="PF02311">
    <property type="entry name" value="AraC_binding"/>
    <property type="match status" value="1"/>
</dbReference>
<dbReference type="OrthoDB" id="9787988at2"/>
<keyword evidence="2" id="KW-0238">DNA-binding</keyword>
<dbReference type="SUPFAM" id="SSF51182">
    <property type="entry name" value="RmlC-like cupins"/>
    <property type="match status" value="1"/>
</dbReference>
<dbReference type="EMBL" id="FNZR01000001">
    <property type="protein sequence ID" value="SEK33900.1"/>
    <property type="molecule type" value="Genomic_DNA"/>
</dbReference>
<dbReference type="PROSITE" id="PS01124">
    <property type="entry name" value="HTH_ARAC_FAMILY_2"/>
    <property type="match status" value="1"/>
</dbReference>
<dbReference type="Pfam" id="PF12833">
    <property type="entry name" value="HTH_18"/>
    <property type="match status" value="1"/>
</dbReference>
<organism evidence="5 6">
    <name type="scientific">Parapedobacter koreensis</name>
    <dbReference type="NCBI Taxonomy" id="332977"/>
    <lineage>
        <taxon>Bacteria</taxon>
        <taxon>Pseudomonadati</taxon>
        <taxon>Bacteroidota</taxon>
        <taxon>Sphingobacteriia</taxon>
        <taxon>Sphingobacteriales</taxon>
        <taxon>Sphingobacteriaceae</taxon>
        <taxon>Parapedobacter</taxon>
    </lineage>
</organism>
<evidence type="ECO:0000256" key="2">
    <source>
        <dbReference type="ARBA" id="ARBA00023125"/>
    </source>
</evidence>
<dbReference type="STRING" id="332977.SAMN05421740_101595"/>
<dbReference type="PANTHER" id="PTHR43280:SF27">
    <property type="entry name" value="TRANSCRIPTIONAL REGULATOR MTLR"/>
    <property type="match status" value="1"/>
</dbReference>
<proteinExistence type="predicted"/>
<dbReference type="AlphaFoldDB" id="A0A1H7GBN8"/>
<dbReference type="PANTHER" id="PTHR43280">
    <property type="entry name" value="ARAC-FAMILY TRANSCRIPTIONAL REGULATOR"/>
    <property type="match status" value="1"/>
</dbReference>
<protein>
    <submittedName>
        <fullName evidence="5">Transcriptional regulator, AraC family</fullName>
    </submittedName>
</protein>
<dbReference type="SMART" id="SM00342">
    <property type="entry name" value="HTH_ARAC"/>
    <property type="match status" value="1"/>
</dbReference>
<reference evidence="6" key="1">
    <citation type="submission" date="2016-10" db="EMBL/GenBank/DDBJ databases">
        <authorList>
            <person name="Varghese N."/>
            <person name="Submissions S."/>
        </authorList>
    </citation>
    <scope>NUCLEOTIDE SEQUENCE [LARGE SCALE GENOMIC DNA]</scope>
    <source>
        <strain evidence="6">Jip14</strain>
    </source>
</reference>
<name>A0A1H7GBN8_9SPHI</name>
<dbReference type="Proteomes" id="UP000198916">
    <property type="component" value="Unassembled WGS sequence"/>
</dbReference>
<keyword evidence="1" id="KW-0805">Transcription regulation</keyword>
<evidence type="ECO:0000259" key="4">
    <source>
        <dbReference type="PROSITE" id="PS01124"/>
    </source>
</evidence>
<dbReference type="RefSeq" id="WP_090602610.1">
    <property type="nucleotide sequence ID" value="NZ_FNZR01000001.1"/>
</dbReference>
<dbReference type="PRINTS" id="PR00032">
    <property type="entry name" value="HTHARAC"/>
</dbReference>
<dbReference type="InterPro" id="IPR018062">
    <property type="entry name" value="HTH_AraC-typ_CS"/>
</dbReference>
<dbReference type="GO" id="GO:0043565">
    <property type="term" value="F:sequence-specific DNA binding"/>
    <property type="evidence" value="ECO:0007669"/>
    <property type="project" value="InterPro"/>
</dbReference>
<dbReference type="InterPro" id="IPR009057">
    <property type="entry name" value="Homeodomain-like_sf"/>
</dbReference>
<dbReference type="Gene3D" id="1.10.10.60">
    <property type="entry name" value="Homeodomain-like"/>
    <property type="match status" value="2"/>
</dbReference>
<evidence type="ECO:0000313" key="5">
    <source>
        <dbReference type="EMBL" id="SEK33900.1"/>
    </source>
</evidence>
<evidence type="ECO:0000313" key="6">
    <source>
        <dbReference type="Proteomes" id="UP000198916"/>
    </source>
</evidence>
<dbReference type="GO" id="GO:0003700">
    <property type="term" value="F:DNA-binding transcription factor activity"/>
    <property type="evidence" value="ECO:0007669"/>
    <property type="project" value="InterPro"/>
</dbReference>
<evidence type="ECO:0000256" key="1">
    <source>
        <dbReference type="ARBA" id="ARBA00023015"/>
    </source>
</evidence>